<dbReference type="EMBL" id="KV454208">
    <property type="protein sequence ID" value="ODQ61859.1"/>
    <property type="molecule type" value="Genomic_DNA"/>
</dbReference>
<keyword evidence="4" id="KW-0444">Lipid biosynthesis</keyword>
<dbReference type="GO" id="GO:0036151">
    <property type="term" value="P:phosphatidylcholine acyl-chain remodeling"/>
    <property type="evidence" value="ECO:0007669"/>
    <property type="project" value="EnsemblFungi"/>
</dbReference>
<dbReference type="GO" id="GO:0016020">
    <property type="term" value="C:membrane"/>
    <property type="evidence" value="ECO:0007669"/>
    <property type="project" value="UniProtKB-SubCell"/>
</dbReference>
<feature type="compositionally biased region" description="Low complexity" evidence="13">
    <location>
        <begin position="27"/>
        <end position="46"/>
    </location>
</feature>
<evidence type="ECO:0000256" key="13">
    <source>
        <dbReference type="SAM" id="MobiDB-lite"/>
    </source>
</evidence>
<feature type="transmembrane region" description="Helical" evidence="14">
    <location>
        <begin position="234"/>
        <end position="254"/>
    </location>
</feature>
<feature type="transmembrane region" description="Helical" evidence="14">
    <location>
        <begin position="128"/>
        <end position="145"/>
    </location>
</feature>
<dbReference type="PANTHER" id="PTHR31201">
    <property type="entry name" value="OS01G0585100 PROTEIN"/>
    <property type="match status" value="1"/>
</dbReference>
<evidence type="ECO:0000256" key="5">
    <source>
        <dbReference type="ARBA" id="ARBA00022679"/>
    </source>
</evidence>
<evidence type="ECO:0000256" key="6">
    <source>
        <dbReference type="ARBA" id="ARBA00022692"/>
    </source>
</evidence>
<evidence type="ECO:0000313" key="15">
    <source>
        <dbReference type="EMBL" id="ODQ61859.1"/>
    </source>
</evidence>
<feature type="transmembrane region" description="Helical" evidence="14">
    <location>
        <begin position="274"/>
        <end position="295"/>
    </location>
</feature>
<dbReference type="GO" id="GO:0106158">
    <property type="term" value="F:glycero-3-phosphocholine acyltransferase activity"/>
    <property type="evidence" value="ECO:0007669"/>
    <property type="project" value="EnsemblFungi"/>
</dbReference>
<accession>A0A1E3P8X4</accession>
<keyword evidence="6 14" id="KW-0812">Transmembrane</keyword>
<evidence type="ECO:0000256" key="2">
    <source>
        <dbReference type="ARBA" id="ARBA00006675"/>
    </source>
</evidence>
<comment type="subcellular location">
    <subcellularLocation>
        <location evidence="1">Membrane</location>
        <topology evidence="1">Multi-pass membrane protein</topology>
    </subcellularLocation>
</comment>
<keyword evidence="11" id="KW-1208">Phospholipid metabolism</keyword>
<evidence type="ECO:0000256" key="1">
    <source>
        <dbReference type="ARBA" id="ARBA00004141"/>
    </source>
</evidence>
<feature type="compositionally biased region" description="Acidic residues" evidence="13">
    <location>
        <begin position="408"/>
        <end position="418"/>
    </location>
</feature>
<dbReference type="Pfam" id="PF10998">
    <property type="entry name" value="DUF2838"/>
    <property type="match status" value="1"/>
</dbReference>
<evidence type="ECO:0000256" key="3">
    <source>
        <dbReference type="ARBA" id="ARBA00019082"/>
    </source>
</evidence>
<keyword evidence="16" id="KW-1185">Reference proteome</keyword>
<protein>
    <recommendedName>
        <fullName evidence="3">Glycerophosphocholine acyltransferase 1</fullName>
    </recommendedName>
</protein>
<evidence type="ECO:0000256" key="12">
    <source>
        <dbReference type="ARBA" id="ARBA00023315"/>
    </source>
</evidence>
<dbReference type="GO" id="GO:0090640">
    <property type="term" value="P:phosphatidylcholine biosynthesis from sn-glycero-3-phosphocholine"/>
    <property type="evidence" value="ECO:0007669"/>
    <property type="project" value="EnsemblFungi"/>
</dbReference>
<keyword evidence="10" id="KW-0594">Phospholipid biosynthesis</keyword>
<dbReference type="GeneID" id="30198339"/>
<sequence length="461" mass="53089">MSSSNSTIKIPNDGQDNKELLEDAPIPSNRSWRRSSSSSSSLTPSGSPVFYSNSYYNNSIEFPNDKISLLELLDPLSTTTNTIQKKYNKKYIKEIRDIDRLKKKLLEKVDGLDKRLDKVFYASATEKIFYSVALYSIFIAGFIIGCRPDFFHIYYSVIFMILMPIRFYLYFKKGYHYFLADLCYYVNILLMLFLWVFPGSKHLYTSCFAFTFGTLSWAVITWRNSLVLHSIDKTTSSFIHVSPPVVMLVITHHLPYEYKLQRFPGAAELTHWNFISGILWTSLYYLVWQSLYHYFITVKRAAKIKAGRITSFEWLRKSFGKSFLGKFVNSLPDPFPVIAFTLIQYAYQLLTMSICPLWFAYKYLATAFITFIFITASYNGATYYVDYYGKRLEKEVARLQKEITELQESENDTFEDAENLTTPSTTGSSSPGTANITLAAAPETASTSVFKHPAILQQKKL</sequence>
<gene>
    <name evidence="15" type="ORF">WICANDRAFT_25051</name>
</gene>
<feature type="transmembrane region" description="Helical" evidence="14">
    <location>
        <begin position="335"/>
        <end position="359"/>
    </location>
</feature>
<dbReference type="InterPro" id="IPR021261">
    <property type="entry name" value="GPCAT"/>
</dbReference>
<feature type="transmembrane region" description="Helical" evidence="14">
    <location>
        <begin position="151"/>
        <end position="171"/>
    </location>
</feature>
<evidence type="ECO:0000256" key="4">
    <source>
        <dbReference type="ARBA" id="ARBA00022516"/>
    </source>
</evidence>
<keyword evidence="12" id="KW-0012">Acyltransferase</keyword>
<dbReference type="RefSeq" id="XP_019041066.1">
    <property type="nucleotide sequence ID" value="XM_019181093.1"/>
</dbReference>
<keyword evidence="9 14" id="KW-0472">Membrane</keyword>
<evidence type="ECO:0000256" key="11">
    <source>
        <dbReference type="ARBA" id="ARBA00023264"/>
    </source>
</evidence>
<comment type="similarity">
    <text evidence="2">Belongs to the GPC1 family.</text>
</comment>
<feature type="region of interest" description="Disordered" evidence="13">
    <location>
        <begin position="1"/>
        <end position="46"/>
    </location>
</feature>
<evidence type="ECO:0000313" key="16">
    <source>
        <dbReference type="Proteomes" id="UP000094112"/>
    </source>
</evidence>
<feature type="compositionally biased region" description="Low complexity" evidence="13">
    <location>
        <begin position="421"/>
        <end position="433"/>
    </location>
</feature>
<dbReference type="PANTHER" id="PTHR31201:SF1">
    <property type="entry name" value="GLYCEROPHOSPHOCHOLINE ACYLTRANSFERASE 1"/>
    <property type="match status" value="1"/>
</dbReference>
<feature type="region of interest" description="Disordered" evidence="13">
    <location>
        <begin position="408"/>
        <end position="433"/>
    </location>
</feature>
<feature type="transmembrane region" description="Helical" evidence="14">
    <location>
        <begin position="178"/>
        <end position="197"/>
    </location>
</feature>
<keyword evidence="8" id="KW-0443">Lipid metabolism</keyword>
<organism evidence="15 16">
    <name type="scientific">Wickerhamomyces anomalus (strain ATCC 58044 / CBS 1984 / NCYC 433 / NRRL Y-366-8)</name>
    <name type="common">Yeast</name>
    <name type="synonym">Hansenula anomala</name>
    <dbReference type="NCBI Taxonomy" id="683960"/>
    <lineage>
        <taxon>Eukaryota</taxon>
        <taxon>Fungi</taxon>
        <taxon>Dikarya</taxon>
        <taxon>Ascomycota</taxon>
        <taxon>Saccharomycotina</taxon>
        <taxon>Saccharomycetes</taxon>
        <taxon>Phaffomycetales</taxon>
        <taxon>Wickerhamomycetaceae</taxon>
        <taxon>Wickerhamomyces</taxon>
    </lineage>
</organism>
<proteinExistence type="inferred from homology"/>
<feature type="transmembrane region" description="Helical" evidence="14">
    <location>
        <begin position="203"/>
        <end position="222"/>
    </location>
</feature>
<dbReference type="OrthoDB" id="406287at2759"/>
<dbReference type="Proteomes" id="UP000094112">
    <property type="component" value="Unassembled WGS sequence"/>
</dbReference>
<feature type="transmembrane region" description="Helical" evidence="14">
    <location>
        <begin position="365"/>
        <end position="385"/>
    </location>
</feature>
<dbReference type="AlphaFoldDB" id="A0A1E3P8X4"/>
<keyword evidence="7 14" id="KW-1133">Transmembrane helix</keyword>
<evidence type="ECO:0000256" key="9">
    <source>
        <dbReference type="ARBA" id="ARBA00023136"/>
    </source>
</evidence>
<keyword evidence="5" id="KW-0808">Transferase</keyword>
<name>A0A1E3P8X4_WICAA</name>
<reference evidence="15 16" key="1">
    <citation type="journal article" date="2016" name="Proc. Natl. Acad. Sci. U.S.A.">
        <title>Comparative genomics of biotechnologically important yeasts.</title>
        <authorList>
            <person name="Riley R."/>
            <person name="Haridas S."/>
            <person name="Wolfe K.H."/>
            <person name="Lopes M.R."/>
            <person name="Hittinger C.T."/>
            <person name="Goeker M."/>
            <person name="Salamov A.A."/>
            <person name="Wisecaver J.H."/>
            <person name="Long T.M."/>
            <person name="Calvey C.H."/>
            <person name="Aerts A.L."/>
            <person name="Barry K.W."/>
            <person name="Choi C."/>
            <person name="Clum A."/>
            <person name="Coughlan A.Y."/>
            <person name="Deshpande S."/>
            <person name="Douglass A.P."/>
            <person name="Hanson S.J."/>
            <person name="Klenk H.-P."/>
            <person name="LaButti K.M."/>
            <person name="Lapidus A."/>
            <person name="Lindquist E.A."/>
            <person name="Lipzen A.M."/>
            <person name="Meier-Kolthoff J.P."/>
            <person name="Ohm R.A."/>
            <person name="Otillar R.P."/>
            <person name="Pangilinan J.L."/>
            <person name="Peng Y."/>
            <person name="Rokas A."/>
            <person name="Rosa C.A."/>
            <person name="Scheuner C."/>
            <person name="Sibirny A.A."/>
            <person name="Slot J.C."/>
            <person name="Stielow J.B."/>
            <person name="Sun H."/>
            <person name="Kurtzman C.P."/>
            <person name="Blackwell M."/>
            <person name="Grigoriev I.V."/>
            <person name="Jeffries T.W."/>
        </authorList>
    </citation>
    <scope>NUCLEOTIDE SEQUENCE [LARGE SCALE GENOMIC DNA]</scope>
    <source>
        <strain evidence="16">ATCC 58044 / CBS 1984 / NCYC 433 / NRRL Y-366-8</strain>
    </source>
</reference>
<evidence type="ECO:0000256" key="8">
    <source>
        <dbReference type="ARBA" id="ARBA00023098"/>
    </source>
</evidence>
<evidence type="ECO:0000256" key="7">
    <source>
        <dbReference type="ARBA" id="ARBA00022989"/>
    </source>
</evidence>
<evidence type="ECO:0000256" key="14">
    <source>
        <dbReference type="SAM" id="Phobius"/>
    </source>
</evidence>
<evidence type="ECO:0000256" key="10">
    <source>
        <dbReference type="ARBA" id="ARBA00023209"/>
    </source>
</evidence>